<reference evidence="1 2" key="1">
    <citation type="submission" date="2016-02" db="EMBL/GenBank/DDBJ databases">
        <title>Genome sequence of Bacillus subtilis phage vB_BsuP_Goe1.</title>
        <authorList>
            <person name="Hertel R."/>
            <person name="Willms I.M."/>
            <person name="Daniel R."/>
        </authorList>
    </citation>
    <scope>NUCLEOTIDE SEQUENCE [LARGE SCALE GENOMIC DNA]</scope>
</reference>
<accession>A0A142IG83</accession>
<dbReference type="Pfam" id="PF05435">
    <property type="entry name" value="Phi-29_GP3"/>
    <property type="match status" value="1"/>
</dbReference>
<dbReference type="InterPro" id="IPR037216">
    <property type="entry name" value="DNA_terminal_Gp3_sf"/>
</dbReference>
<dbReference type="InterPro" id="IPR043124">
    <property type="entry name" value="DNA_terminal_Gp3_C"/>
</dbReference>
<proteinExistence type="predicted"/>
<dbReference type="EMBL" id="KU831549">
    <property type="protein sequence ID" value="AMR58238.1"/>
    <property type="molecule type" value="Genomic_DNA"/>
</dbReference>
<dbReference type="Gene3D" id="1.20.1270.230">
    <property type="entry name" value="DNA terminal protein Gp3, priming domain"/>
    <property type="match status" value="1"/>
</dbReference>
<organism evidence="1 2">
    <name type="scientific">Bacillus phage vB_BsuP-Goe1</name>
    <dbReference type="NCBI Taxonomy" id="1807511"/>
    <lineage>
        <taxon>Viruses</taxon>
        <taxon>Duplodnaviria</taxon>
        <taxon>Heunggongvirae</taxon>
        <taxon>Uroviricota</taxon>
        <taxon>Caudoviricetes</taxon>
        <taxon>Salasmaviridae</taxon>
        <taxon>Picovirinae</taxon>
        <taxon>Beecentumtrevirus</taxon>
        <taxon>Beecentumtrevirus Goe1</taxon>
    </lineage>
</organism>
<sequence length="266" mass="31149">MARNSRIRITNNDKALYAKLVKNTKAKISRTKKKYGIDLSNEIELPPLESFQTREEFNKWKQKQESFTNRANQNYQFVKNKYGIVASKAKINEIAKNTKEAQRIVDEQREEIEDKPFISGGKQQGTVGQRMQILSPSQVTGISRPSDFNFDDVRSYARLRTLEEGMAEKASPDYYDRRMAQMHQNFIEIVEKSFNSDWLSDELVERLKKIPPDDFFELYLIFDEISFEYFDSEGEDVTATEAMLNKIHSYLDRYERGDVNLDLKGF</sequence>
<dbReference type="Proteomes" id="UP000222854">
    <property type="component" value="Segment"/>
</dbReference>
<evidence type="ECO:0000313" key="2">
    <source>
        <dbReference type="Proteomes" id="UP000222854"/>
    </source>
</evidence>
<evidence type="ECO:0000313" key="1">
    <source>
        <dbReference type="EMBL" id="AMR58238.1"/>
    </source>
</evidence>
<protein>
    <submittedName>
        <fullName evidence="1">DNA terminal protein</fullName>
    </submittedName>
</protein>
<dbReference type="SUPFAM" id="SSF140919">
    <property type="entry name" value="DNA terminal protein"/>
    <property type="match status" value="1"/>
</dbReference>
<dbReference type="InterPro" id="IPR008770">
    <property type="entry name" value="DNA_terminal_Gp3"/>
</dbReference>
<dbReference type="PIRSF" id="PIRSF004179">
    <property type="entry name" value="Phi-29_GP3"/>
    <property type="match status" value="1"/>
</dbReference>
<dbReference type="GO" id="GO:0006269">
    <property type="term" value="P:DNA replication, synthesis of primer"/>
    <property type="evidence" value="ECO:0007669"/>
    <property type="project" value="InterPro"/>
</dbReference>
<name>A0A142IG83_9CAUD</name>
<keyword evidence="2" id="KW-1185">Reference proteome</keyword>
<gene>
    <name evidence="1" type="ORF">Goe1_c00080</name>
</gene>
<dbReference type="Gene3D" id="6.10.250.960">
    <property type="match status" value="1"/>
</dbReference>